<dbReference type="SUPFAM" id="SSF81324">
    <property type="entry name" value="Voltage-gated potassium channels"/>
    <property type="match status" value="1"/>
</dbReference>
<evidence type="ECO:0000256" key="4">
    <source>
        <dbReference type="ARBA" id="ARBA00022989"/>
    </source>
</evidence>
<comment type="subcellular location">
    <subcellularLocation>
        <location evidence="1">Membrane</location>
        <topology evidence="1">Multi-pass membrane protein</topology>
    </subcellularLocation>
</comment>
<dbReference type="Pfam" id="PF00520">
    <property type="entry name" value="Ion_trans"/>
    <property type="match status" value="1"/>
</dbReference>
<evidence type="ECO:0000256" key="7">
    <source>
        <dbReference type="SAM" id="MobiDB-lite"/>
    </source>
</evidence>
<name>A0ABN9WV45_9DINO</name>
<feature type="transmembrane region" description="Helical" evidence="8">
    <location>
        <begin position="224"/>
        <end position="251"/>
    </location>
</feature>
<feature type="transmembrane region" description="Helical" evidence="8">
    <location>
        <begin position="317"/>
        <end position="340"/>
    </location>
</feature>
<organism evidence="10 11">
    <name type="scientific">Prorocentrum cordatum</name>
    <dbReference type="NCBI Taxonomy" id="2364126"/>
    <lineage>
        <taxon>Eukaryota</taxon>
        <taxon>Sar</taxon>
        <taxon>Alveolata</taxon>
        <taxon>Dinophyceae</taxon>
        <taxon>Prorocentrales</taxon>
        <taxon>Prorocentraceae</taxon>
        <taxon>Prorocentrum</taxon>
    </lineage>
</organism>
<evidence type="ECO:0000256" key="1">
    <source>
        <dbReference type="ARBA" id="ARBA00004141"/>
    </source>
</evidence>
<gene>
    <name evidence="10" type="ORF">PCOR1329_LOCUS69744</name>
</gene>
<sequence>MEASPSAGSRHRRSRVLLRWESAVRGCRESHAAPVRPRRQRCDQRWTGIGGPSPAAALGTPAAATSVLQLRGGGAGGGGEAAALVEQLRARVAAAVRGVGAEALAAGAAAAEEGPAASGPAAAPAVITVYWTLDMMRSFITGFETRKGIEMRHRQVAIAYMRSWFLLDFLIVGMDWARFFLGVGDTVNSIGRANRYIRAWKIVQVFRLVRVVKVMKRAREKVEAMFSLGALLLLRSLLFIVAFLFVCHFMACYWYDLANPTDIESGLVQLPTTWLVQADMVDSPAAEVYAVSFLWALSQSNFASSNIYASNWMESSFTTICGFAWLVLLAMTIAYSSFWVQQYHESHKAYREQLAQIKLFLEEHQVSRGLSYKVLRSFRWNFRLYNSRVHEDDVGYFRDLPKPMIGALRAEIHTPALRGHPFFCAVAAACGSDSVQAISHVAMREQHYSGGSNVFTEGLPAHHMFFVAQGDLEYYAVKLNMEARTLAQSDWAVEPALWMRWIFNGRLVSSTSSEVVTVEVIKVHAIAKTFGSGCGGIQILRKFAQEVVSHFRDAAPGTDLWWDRSVIEQIAWRVGARTTDAAPAEQPEGFSPLARLRKTFRFPREVPC</sequence>
<evidence type="ECO:0000313" key="10">
    <source>
        <dbReference type="EMBL" id="CAK0889094.1"/>
    </source>
</evidence>
<keyword evidence="6 8" id="KW-0472">Membrane</keyword>
<evidence type="ECO:0000256" key="6">
    <source>
        <dbReference type="ARBA" id="ARBA00023136"/>
    </source>
</evidence>
<keyword evidence="11" id="KW-1185">Reference proteome</keyword>
<evidence type="ECO:0000256" key="3">
    <source>
        <dbReference type="ARBA" id="ARBA00022692"/>
    </source>
</evidence>
<reference evidence="10" key="1">
    <citation type="submission" date="2023-10" db="EMBL/GenBank/DDBJ databases">
        <authorList>
            <person name="Chen Y."/>
            <person name="Shah S."/>
            <person name="Dougan E. K."/>
            <person name="Thang M."/>
            <person name="Chan C."/>
        </authorList>
    </citation>
    <scope>NUCLEOTIDE SEQUENCE [LARGE SCALE GENOMIC DNA]</scope>
</reference>
<comment type="caution">
    <text evidence="10">The sequence shown here is derived from an EMBL/GenBank/DDBJ whole genome shotgun (WGS) entry which is preliminary data.</text>
</comment>
<dbReference type="Proteomes" id="UP001189429">
    <property type="component" value="Unassembled WGS sequence"/>
</dbReference>
<protein>
    <recommendedName>
        <fullName evidence="9">Cyclic nucleotide-binding domain-containing protein</fullName>
    </recommendedName>
</protein>
<feature type="region of interest" description="Disordered" evidence="7">
    <location>
        <begin position="31"/>
        <end position="55"/>
    </location>
</feature>
<keyword evidence="5" id="KW-0406">Ion transport</keyword>
<dbReference type="InterPro" id="IPR018490">
    <property type="entry name" value="cNMP-bd_dom_sf"/>
</dbReference>
<keyword evidence="3 8" id="KW-0812">Transmembrane</keyword>
<dbReference type="InterPro" id="IPR050818">
    <property type="entry name" value="KCNH_animal-type"/>
</dbReference>
<dbReference type="InterPro" id="IPR014710">
    <property type="entry name" value="RmlC-like_jellyroll"/>
</dbReference>
<evidence type="ECO:0000259" key="9">
    <source>
        <dbReference type="PROSITE" id="PS50042"/>
    </source>
</evidence>
<dbReference type="InterPro" id="IPR000595">
    <property type="entry name" value="cNMP-bd_dom"/>
</dbReference>
<dbReference type="EMBL" id="CAUYUJ010019170">
    <property type="protein sequence ID" value="CAK0889094.1"/>
    <property type="molecule type" value="Genomic_DNA"/>
</dbReference>
<evidence type="ECO:0000256" key="2">
    <source>
        <dbReference type="ARBA" id="ARBA00022448"/>
    </source>
</evidence>
<keyword evidence="2" id="KW-0813">Transport</keyword>
<keyword evidence="4 8" id="KW-1133">Transmembrane helix</keyword>
<dbReference type="Gene3D" id="1.10.287.70">
    <property type="match status" value="1"/>
</dbReference>
<dbReference type="PANTHER" id="PTHR10217:SF435">
    <property type="entry name" value="POTASSIUM VOLTAGE-GATED CHANNEL PROTEIN EAG"/>
    <property type="match status" value="1"/>
</dbReference>
<proteinExistence type="predicted"/>
<accession>A0ABN9WV45</accession>
<evidence type="ECO:0000256" key="5">
    <source>
        <dbReference type="ARBA" id="ARBA00023065"/>
    </source>
</evidence>
<evidence type="ECO:0000313" key="11">
    <source>
        <dbReference type="Proteomes" id="UP001189429"/>
    </source>
</evidence>
<feature type="domain" description="Cyclic nucleotide-binding" evidence="9">
    <location>
        <begin position="442"/>
        <end position="497"/>
    </location>
</feature>
<dbReference type="PROSITE" id="PS50042">
    <property type="entry name" value="CNMP_BINDING_3"/>
    <property type="match status" value="1"/>
</dbReference>
<dbReference type="SUPFAM" id="SSF51206">
    <property type="entry name" value="cAMP-binding domain-like"/>
    <property type="match status" value="1"/>
</dbReference>
<dbReference type="InterPro" id="IPR005821">
    <property type="entry name" value="Ion_trans_dom"/>
</dbReference>
<dbReference type="PANTHER" id="PTHR10217">
    <property type="entry name" value="VOLTAGE AND LIGAND GATED POTASSIUM CHANNEL"/>
    <property type="match status" value="1"/>
</dbReference>
<evidence type="ECO:0000256" key="8">
    <source>
        <dbReference type="SAM" id="Phobius"/>
    </source>
</evidence>
<dbReference type="Gene3D" id="2.60.120.10">
    <property type="entry name" value="Jelly Rolls"/>
    <property type="match status" value="1"/>
</dbReference>